<evidence type="ECO:0000313" key="1">
    <source>
        <dbReference type="EMBL" id="OPG16307.1"/>
    </source>
</evidence>
<keyword evidence="2" id="KW-1185">Reference proteome</keyword>
<organism evidence="1 2">
    <name type="scientific">Ferroacidibacillus organovorans</name>
    <dbReference type="NCBI Taxonomy" id="1765683"/>
    <lineage>
        <taxon>Bacteria</taxon>
        <taxon>Bacillati</taxon>
        <taxon>Bacillota</taxon>
        <taxon>Bacilli</taxon>
        <taxon>Bacillales</taxon>
        <taxon>Alicyclobacillaceae</taxon>
        <taxon>Ferroacidibacillus</taxon>
    </lineage>
</organism>
<reference evidence="1 2" key="1">
    <citation type="submission" date="2017-02" db="EMBL/GenBank/DDBJ databases">
        <title>Draft genome of Acidibacillus ferrooxidans Huett2.</title>
        <authorList>
            <person name="Schopf S."/>
        </authorList>
    </citation>
    <scope>NUCLEOTIDE SEQUENCE [LARGE SCALE GENOMIC DNA]</scope>
    <source>
        <strain evidence="1 2">Huett2</strain>
    </source>
</reference>
<dbReference type="Proteomes" id="UP000190229">
    <property type="component" value="Unassembled WGS sequence"/>
</dbReference>
<gene>
    <name evidence="1" type="ORF">B2M26_07260</name>
</gene>
<evidence type="ECO:0000313" key="2">
    <source>
        <dbReference type="Proteomes" id="UP000190229"/>
    </source>
</evidence>
<protein>
    <submittedName>
        <fullName evidence="1">Uncharacterized protein</fullName>
    </submittedName>
</protein>
<sequence length="64" mass="6979">MQMHTAMIGDKNDSAPCREDGRTLKACLGSGESIYHTVRFLLNAYAIRVDGTARYAAEGTQICV</sequence>
<comment type="caution">
    <text evidence="1">The sequence shown here is derived from an EMBL/GenBank/DDBJ whole genome shotgun (WGS) entry which is preliminary data.</text>
</comment>
<name>A0A1V4ETP3_9BACL</name>
<proteinExistence type="predicted"/>
<dbReference type="AlphaFoldDB" id="A0A1V4ETP3"/>
<accession>A0A1V4ETP3</accession>
<dbReference type="EMBL" id="MWPS01000017">
    <property type="protein sequence ID" value="OPG16307.1"/>
    <property type="molecule type" value="Genomic_DNA"/>
</dbReference>